<dbReference type="HOGENOM" id="CLU_2234778_0_0_0"/>
<dbReference type="EMBL" id="CP003364">
    <property type="protein sequence ID" value="AGA25935.1"/>
    <property type="molecule type" value="Genomic_DNA"/>
</dbReference>
<evidence type="ECO:0000313" key="1">
    <source>
        <dbReference type="EMBL" id="AGA25935.1"/>
    </source>
</evidence>
<dbReference type="STRING" id="886293.Sinac_1556"/>
<evidence type="ECO:0000313" key="2">
    <source>
        <dbReference type="Proteomes" id="UP000010798"/>
    </source>
</evidence>
<organism evidence="1 2">
    <name type="scientific">Singulisphaera acidiphila (strain ATCC BAA-1392 / DSM 18658 / VKM B-2454 / MOB10)</name>
    <dbReference type="NCBI Taxonomy" id="886293"/>
    <lineage>
        <taxon>Bacteria</taxon>
        <taxon>Pseudomonadati</taxon>
        <taxon>Planctomycetota</taxon>
        <taxon>Planctomycetia</taxon>
        <taxon>Isosphaerales</taxon>
        <taxon>Isosphaeraceae</taxon>
        <taxon>Singulisphaera</taxon>
    </lineage>
</organism>
<dbReference type="Proteomes" id="UP000010798">
    <property type="component" value="Chromosome"/>
</dbReference>
<accession>L0DAR5</accession>
<dbReference type="AlphaFoldDB" id="L0DAR5"/>
<dbReference type="KEGG" id="saci:Sinac_1556"/>
<proteinExistence type="predicted"/>
<name>L0DAR5_SINAD</name>
<gene>
    <name evidence="1" type="ordered locus">Sinac_1556</name>
</gene>
<protein>
    <submittedName>
        <fullName evidence="1">Uncharacterized protein</fullName>
    </submittedName>
</protein>
<keyword evidence="2" id="KW-1185">Reference proteome</keyword>
<reference evidence="1 2" key="1">
    <citation type="submission" date="2012-02" db="EMBL/GenBank/DDBJ databases">
        <title>Complete sequence of chromosome of Singulisphaera acidiphila DSM 18658.</title>
        <authorList>
            <consortium name="US DOE Joint Genome Institute (JGI-PGF)"/>
            <person name="Lucas S."/>
            <person name="Copeland A."/>
            <person name="Lapidus A."/>
            <person name="Glavina del Rio T."/>
            <person name="Dalin E."/>
            <person name="Tice H."/>
            <person name="Bruce D."/>
            <person name="Goodwin L."/>
            <person name="Pitluck S."/>
            <person name="Peters L."/>
            <person name="Ovchinnikova G."/>
            <person name="Chertkov O."/>
            <person name="Kyrpides N."/>
            <person name="Mavromatis K."/>
            <person name="Ivanova N."/>
            <person name="Brettin T."/>
            <person name="Detter J.C."/>
            <person name="Han C."/>
            <person name="Larimer F."/>
            <person name="Land M."/>
            <person name="Hauser L."/>
            <person name="Markowitz V."/>
            <person name="Cheng J.-F."/>
            <person name="Hugenholtz P."/>
            <person name="Woyke T."/>
            <person name="Wu D."/>
            <person name="Tindall B."/>
            <person name="Pomrenke H."/>
            <person name="Brambilla E."/>
            <person name="Klenk H.-P."/>
            <person name="Eisen J.A."/>
        </authorList>
    </citation>
    <scope>NUCLEOTIDE SEQUENCE [LARGE SCALE GENOMIC DNA]</scope>
    <source>
        <strain evidence="2">ATCC BAA-1392 / DSM 18658 / VKM B-2454 / MOB10</strain>
    </source>
</reference>
<sequence length="105" mass="11206">MVVEVFVAQGQTIDALGQEVFQGVLDEVRIAMVGKAGGELADDPGAGFDLTEQKCTAVGRDGAPVKIGEHLAVTEDGKVEVSRVTLCSHRAALVRCQKWLSQFHL</sequence>